<evidence type="ECO:0000313" key="1">
    <source>
        <dbReference type="EMBL" id="NWK57458.1"/>
    </source>
</evidence>
<gene>
    <name evidence="1" type="ORF">HW115_17710</name>
</gene>
<dbReference type="AlphaFoldDB" id="A0A851GI48"/>
<evidence type="ECO:0000313" key="2">
    <source>
        <dbReference type="Proteomes" id="UP000557872"/>
    </source>
</evidence>
<organism evidence="1 2">
    <name type="scientific">Oceaniferula marina</name>
    <dbReference type="NCBI Taxonomy" id="2748318"/>
    <lineage>
        <taxon>Bacteria</taxon>
        <taxon>Pseudomonadati</taxon>
        <taxon>Verrucomicrobiota</taxon>
        <taxon>Verrucomicrobiia</taxon>
        <taxon>Verrucomicrobiales</taxon>
        <taxon>Verrucomicrobiaceae</taxon>
        <taxon>Oceaniferula</taxon>
    </lineage>
</organism>
<evidence type="ECO:0008006" key="3">
    <source>
        <dbReference type="Google" id="ProtNLM"/>
    </source>
</evidence>
<name>A0A851GI48_9BACT</name>
<reference evidence="1 2" key="1">
    <citation type="submission" date="2020-07" db="EMBL/GenBank/DDBJ databases">
        <title>Roseicoccus Jingziensis gen. nov., sp. nov., isolated from coastal seawater.</title>
        <authorList>
            <person name="Feng X."/>
        </authorList>
    </citation>
    <scope>NUCLEOTIDE SEQUENCE [LARGE SCALE GENOMIC DNA]</scope>
    <source>
        <strain evidence="1 2">N1E253</strain>
    </source>
</reference>
<dbReference type="EMBL" id="JACBAZ010000012">
    <property type="protein sequence ID" value="NWK57458.1"/>
    <property type="molecule type" value="Genomic_DNA"/>
</dbReference>
<protein>
    <recommendedName>
        <fullName evidence="3">Thioredoxin-like fold domain-containing protein</fullName>
    </recommendedName>
</protein>
<keyword evidence="2" id="KW-1185">Reference proteome</keyword>
<dbReference type="InterPro" id="IPR036249">
    <property type="entry name" value="Thioredoxin-like_sf"/>
</dbReference>
<proteinExistence type="predicted"/>
<dbReference type="Gene3D" id="3.40.30.10">
    <property type="entry name" value="Glutaredoxin"/>
    <property type="match status" value="1"/>
</dbReference>
<sequence>MEYYNKSIADNDKVEFLHVSQDDSRRDALNWARSAKFPWLTVLSSKSKTSGLAKYDSGTPSYILIDKDGNVLASDEKKCIKKIKELTGK</sequence>
<dbReference type="SUPFAM" id="SSF52833">
    <property type="entry name" value="Thioredoxin-like"/>
    <property type="match status" value="1"/>
</dbReference>
<accession>A0A851GI48</accession>
<comment type="caution">
    <text evidence="1">The sequence shown here is derived from an EMBL/GenBank/DDBJ whole genome shotgun (WGS) entry which is preliminary data.</text>
</comment>
<dbReference type="Proteomes" id="UP000557872">
    <property type="component" value="Unassembled WGS sequence"/>
</dbReference>